<evidence type="ECO:0000313" key="3">
    <source>
        <dbReference type="Proteomes" id="UP000242705"/>
    </source>
</evidence>
<evidence type="ECO:0000256" key="1">
    <source>
        <dbReference type="SAM" id="Phobius"/>
    </source>
</evidence>
<dbReference type="InterPro" id="IPR014794">
    <property type="entry name" value="DUF1779"/>
</dbReference>
<dbReference type="Pfam" id="PF08680">
    <property type="entry name" value="DUF1779"/>
    <property type="match status" value="1"/>
</dbReference>
<dbReference type="SUPFAM" id="SSF143842">
    <property type="entry name" value="YwmB-like"/>
    <property type="match status" value="1"/>
</dbReference>
<sequence>MYEKKSLVEQSGRDSLPGGSKVRNGIRNALWIAGIGFVLWMGASVRAAALSPVMTAFQATKAHPQGFSINGWVELPKSQSQQSLVDIVRRLSEQTHIRGAVQLEQGTGYQKASIKQHIAGFSSELIAERLASGATYVVVDRVGSQGFEGLNESLGLVRHVLSSYGPLHLAFTLQGTLPENLSEAQENQVVNQAFQAIGAKKVNGIETPQYVSVAGDSGFIAQHDNLQGHPVNIQVALNYNTYLHAEQVDVGTPLVTVTY</sequence>
<proteinExistence type="predicted"/>
<evidence type="ECO:0000313" key="2">
    <source>
        <dbReference type="EMBL" id="PSR24580.1"/>
    </source>
</evidence>
<dbReference type="Proteomes" id="UP000242705">
    <property type="component" value="Unassembled WGS sequence"/>
</dbReference>
<dbReference type="EMBL" id="PXYX01000049">
    <property type="protein sequence ID" value="PSR24580.1"/>
    <property type="molecule type" value="Genomic_DNA"/>
</dbReference>
<protein>
    <recommendedName>
        <fullName evidence="4">TATA-box binding</fullName>
    </recommendedName>
</protein>
<feature type="transmembrane region" description="Helical" evidence="1">
    <location>
        <begin position="29"/>
        <end position="49"/>
    </location>
</feature>
<organism evidence="2 3">
    <name type="scientific">Sulfobacillus thermosulfidooxidans</name>
    <dbReference type="NCBI Taxonomy" id="28034"/>
    <lineage>
        <taxon>Bacteria</taxon>
        <taxon>Bacillati</taxon>
        <taxon>Bacillota</taxon>
        <taxon>Clostridia</taxon>
        <taxon>Eubacteriales</taxon>
        <taxon>Clostridiales Family XVII. Incertae Sedis</taxon>
        <taxon>Sulfobacillus</taxon>
    </lineage>
</organism>
<evidence type="ECO:0008006" key="4">
    <source>
        <dbReference type="Google" id="ProtNLM"/>
    </source>
</evidence>
<keyword evidence="1" id="KW-0472">Membrane</keyword>
<comment type="caution">
    <text evidence="2">The sequence shown here is derived from an EMBL/GenBank/DDBJ whole genome shotgun (WGS) entry which is preliminary data.</text>
</comment>
<keyword evidence="1" id="KW-0812">Transmembrane</keyword>
<dbReference type="AlphaFoldDB" id="A0A2T2WQS8"/>
<accession>A0A2T2WQS8</accession>
<dbReference type="InterPro" id="IPR036209">
    <property type="entry name" value="YwmB-like_sf"/>
</dbReference>
<dbReference type="Gene3D" id="3.30.360.40">
    <property type="entry name" value="YwmB-like"/>
    <property type="match status" value="1"/>
</dbReference>
<name>A0A2T2WQS8_SULTH</name>
<reference evidence="2 3" key="1">
    <citation type="journal article" date="2014" name="BMC Genomics">
        <title>Comparison of environmental and isolate Sulfobacillus genomes reveals diverse carbon, sulfur, nitrogen, and hydrogen metabolisms.</title>
        <authorList>
            <person name="Justice N.B."/>
            <person name="Norman A."/>
            <person name="Brown C.T."/>
            <person name="Singh A."/>
            <person name="Thomas B.C."/>
            <person name="Banfield J.F."/>
        </authorList>
    </citation>
    <scope>NUCLEOTIDE SEQUENCE [LARGE SCALE GENOMIC DNA]</scope>
    <source>
        <strain evidence="2">AMDSBA5</strain>
    </source>
</reference>
<gene>
    <name evidence="2" type="ORF">C7B47_14535</name>
</gene>
<keyword evidence="1" id="KW-1133">Transmembrane helix</keyword>